<name>A0ABQ5IZJ5_9ASTR</name>
<keyword evidence="5" id="KW-1185">Reference proteome</keyword>
<protein>
    <submittedName>
        <fullName evidence="4">Root UVB sensitive 1, chloroplastic-like protein isoform X2</fullName>
    </submittedName>
</protein>
<dbReference type="EMBL" id="BQNB010021366">
    <property type="protein sequence ID" value="GJU05652.1"/>
    <property type="molecule type" value="Genomic_DNA"/>
</dbReference>
<evidence type="ECO:0000259" key="3">
    <source>
        <dbReference type="Pfam" id="PF04884"/>
    </source>
</evidence>
<sequence length="275" mass="30180">MPFSPACPVCYLPVEEAMASMPNSPSPSPVLHDLSYFHDETSTKTEPHEGSDFGGYPSFKQRNESFDIKESMTVHCGPSYQTGFDIDVSDIVELEQYHDIIEPMILKKYLRNASALDYRMKCNQQHSDLDAGYYLVVPIGAAAGAGRSAAALIQAATRSCFYAGFAAQRNFAEVIAKGEAQGMVSKSIGIMLGIALANCIQALTPLALASLVFGEYLLSGLVPSVKEVNDEEPFFPTLPLLSLKPASKIPWTCRRLLVEKDIDQTMEQWHTMCPI</sequence>
<proteinExistence type="inferred from homology"/>
<accession>A0ABQ5IZJ5</accession>
<reference evidence="4" key="2">
    <citation type="submission" date="2022-01" db="EMBL/GenBank/DDBJ databases">
        <authorList>
            <person name="Yamashiro T."/>
            <person name="Shiraishi A."/>
            <person name="Satake H."/>
            <person name="Nakayama K."/>
        </authorList>
    </citation>
    <scope>NUCLEOTIDE SEQUENCE</scope>
</reference>
<organism evidence="4 5">
    <name type="scientific">Tanacetum coccineum</name>
    <dbReference type="NCBI Taxonomy" id="301880"/>
    <lineage>
        <taxon>Eukaryota</taxon>
        <taxon>Viridiplantae</taxon>
        <taxon>Streptophyta</taxon>
        <taxon>Embryophyta</taxon>
        <taxon>Tracheophyta</taxon>
        <taxon>Spermatophyta</taxon>
        <taxon>Magnoliopsida</taxon>
        <taxon>eudicotyledons</taxon>
        <taxon>Gunneridae</taxon>
        <taxon>Pentapetalae</taxon>
        <taxon>asterids</taxon>
        <taxon>campanulids</taxon>
        <taxon>Asterales</taxon>
        <taxon>Asteraceae</taxon>
        <taxon>Asteroideae</taxon>
        <taxon>Anthemideae</taxon>
        <taxon>Anthemidinae</taxon>
        <taxon>Tanacetum</taxon>
    </lineage>
</organism>
<dbReference type="Proteomes" id="UP001151760">
    <property type="component" value="Unassembled WGS sequence"/>
</dbReference>
<dbReference type="Pfam" id="PF04884">
    <property type="entry name" value="UVB_sens_prot"/>
    <property type="match status" value="1"/>
</dbReference>
<dbReference type="InterPro" id="IPR054549">
    <property type="entry name" value="UVB_sens_RUS_dom"/>
</dbReference>
<gene>
    <name evidence="4" type="ORF">Tco_1122082</name>
</gene>
<evidence type="ECO:0000313" key="4">
    <source>
        <dbReference type="EMBL" id="GJU05652.1"/>
    </source>
</evidence>
<dbReference type="Pfam" id="PF04765">
    <property type="entry name" value="TOD1_MUCI70"/>
    <property type="match status" value="1"/>
</dbReference>
<comment type="caution">
    <text evidence="4">The sequence shown here is derived from an EMBL/GenBank/DDBJ whole genome shotgun (WGS) entry which is preliminary data.</text>
</comment>
<dbReference type="PANTHER" id="PTHR12770:SF22">
    <property type="entry name" value="PROTEIN ROOT UVB SENSITIVE 1, CHLOROPLASTIC"/>
    <property type="match status" value="1"/>
</dbReference>
<reference evidence="4" key="1">
    <citation type="journal article" date="2022" name="Int. J. Mol. Sci.">
        <title>Draft Genome of Tanacetum Coccineum: Genomic Comparison of Closely Related Tanacetum-Family Plants.</title>
        <authorList>
            <person name="Yamashiro T."/>
            <person name="Shiraishi A."/>
            <person name="Nakayama K."/>
            <person name="Satake H."/>
        </authorList>
    </citation>
    <scope>NUCLEOTIDE SEQUENCE</scope>
</reference>
<dbReference type="InterPro" id="IPR006968">
    <property type="entry name" value="RUS_fam"/>
</dbReference>
<evidence type="ECO:0000259" key="2">
    <source>
        <dbReference type="Pfam" id="PF04765"/>
    </source>
</evidence>
<evidence type="ECO:0000313" key="5">
    <source>
        <dbReference type="Proteomes" id="UP001151760"/>
    </source>
</evidence>
<comment type="similarity">
    <text evidence="1">Belongs to the RUS1 family.</text>
</comment>
<feature type="domain" description="Protein root UVB sensitive/RUS" evidence="3">
    <location>
        <begin position="135"/>
        <end position="213"/>
    </location>
</feature>
<evidence type="ECO:0000256" key="1">
    <source>
        <dbReference type="ARBA" id="ARBA00007558"/>
    </source>
</evidence>
<feature type="domain" description="TOD1/MUCI70 glycosyltransferase-like" evidence="2">
    <location>
        <begin position="34"/>
        <end position="107"/>
    </location>
</feature>
<dbReference type="PANTHER" id="PTHR12770">
    <property type="entry name" value="RUS1 FAMILY PROTEIN C16ORF58"/>
    <property type="match status" value="1"/>
</dbReference>
<dbReference type="InterPro" id="IPR048354">
    <property type="entry name" value="TOD1_MUCI70_glycTrfase_dom"/>
</dbReference>